<evidence type="ECO:0000313" key="2">
    <source>
        <dbReference type="EMBL" id="KAJ1162121.1"/>
    </source>
</evidence>
<reference evidence="2" key="1">
    <citation type="journal article" date="2022" name="bioRxiv">
        <title>Sequencing and chromosome-scale assembly of the giantPleurodeles waltlgenome.</title>
        <authorList>
            <person name="Brown T."/>
            <person name="Elewa A."/>
            <person name="Iarovenko S."/>
            <person name="Subramanian E."/>
            <person name="Araus A.J."/>
            <person name="Petzold A."/>
            <person name="Susuki M."/>
            <person name="Suzuki K.-i.T."/>
            <person name="Hayashi T."/>
            <person name="Toyoda A."/>
            <person name="Oliveira C."/>
            <person name="Osipova E."/>
            <person name="Leigh N.D."/>
            <person name="Simon A."/>
            <person name="Yun M.H."/>
        </authorList>
    </citation>
    <scope>NUCLEOTIDE SEQUENCE</scope>
    <source>
        <strain evidence="2">20211129_DDA</strain>
        <tissue evidence="2">Liver</tissue>
    </source>
</reference>
<feature type="region of interest" description="Disordered" evidence="1">
    <location>
        <begin position="1"/>
        <end position="26"/>
    </location>
</feature>
<evidence type="ECO:0000313" key="3">
    <source>
        <dbReference type="Proteomes" id="UP001066276"/>
    </source>
</evidence>
<dbReference type="EMBL" id="JANPWB010000008">
    <property type="protein sequence ID" value="KAJ1162121.1"/>
    <property type="molecule type" value="Genomic_DNA"/>
</dbReference>
<protein>
    <submittedName>
        <fullName evidence="2">Uncharacterized protein</fullName>
    </submittedName>
</protein>
<name>A0AAV7SBG1_PLEWA</name>
<sequence>MAPRPRRNILHNPLATAGTNSLPAHHSSHACQLRRSGLPKESWQGLRSSDCSCSGCMECRICGPAQSGALLPRGGSQMKEYGRHRYRIYFTGVSGLKKPTRLSPLSQGEVNQFCRTVVRLAAWPTAELANFLGPTGRTWWGRD</sequence>
<gene>
    <name evidence="2" type="ORF">NDU88_002598</name>
</gene>
<dbReference type="Proteomes" id="UP001066276">
    <property type="component" value="Chromosome 4_2"/>
</dbReference>
<organism evidence="2 3">
    <name type="scientific">Pleurodeles waltl</name>
    <name type="common">Iberian ribbed newt</name>
    <dbReference type="NCBI Taxonomy" id="8319"/>
    <lineage>
        <taxon>Eukaryota</taxon>
        <taxon>Metazoa</taxon>
        <taxon>Chordata</taxon>
        <taxon>Craniata</taxon>
        <taxon>Vertebrata</taxon>
        <taxon>Euteleostomi</taxon>
        <taxon>Amphibia</taxon>
        <taxon>Batrachia</taxon>
        <taxon>Caudata</taxon>
        <taxon>Salamandroidea</taxon>
        <taxon>Salamandridae</taxon>
        <taxon>Pleurodelinae</taxon>
        <taxon>Pleurodeles</taxon>
    </lineage>
</organism>
<accession>A0AAV7SBG1</accession>
<comment type="caution">
    <text evidence="2">The sequence shown here is derived from an EMBL/GenBank/DDBJ whole genome shotgun (WGS) entry which is preliminary data.</text>
</comment>
<dbReference type="AlphaFoldDB" id="A0AAV7SBG1"/>
<proteinExistence type="predicted"/>
<keyword evidence="3" id="KW-1185">Reference proteome</keyword>
<evidence type="ECO:0000256" key="1">
    <source>
        <dbReference type="SAM" id="MobiDB-lite"/>
    </source>
</evidence>